<comment type="subcellular location">
    <subcellularLocation>
        <location evidence="1">Cell envelope</location>
    </subcellularLocation>
</comment>
<evidence type="ECO:0000256" key="2">
    <source>
        <dbReference type="ARBA" id="ARBA00022748"/>
    </source>
</evidence>
<dbReference type="Proteomes" id="UP001228113">
    <property type="component" value="Chromosome"/>
</dbReference>
<sequence length="674" mass="73694">MKPAVVLLCLAPTLLATKPPSPTVQSILQEAKTRLEAYQKAVYAHLSEGKPIQAFPDSLEADQTAFRARLDQEKRPEARMALGMAVCAFKVMDVKKRVPLDARDLAFLRTIPMESPLWILLPHGPGLLAQDFKDAAQAEAFLARFTDRTTVPEVRQGLLFGTFMTAHQAKDTAAAAKALARLEEEFPKAEVTATARDYAAVRVQVGAPAPAFRVRTLENPGLETTLETFKGQYLLIDFWATWCGPCKAMLPDLHKVHAEYRDKGLVVLSVADDKGPEVVQAFRRQPGTPMPWHHVVNVYDPKTRTRPYAISHDYGVHTLPTMVLVGPDGRVAADHDTLHKDLEGTLARFLGPVDHASLAKESADVLAGIQKAAQAHRAGGAKEPFKVDPAVLAPFRTRAEGAVGARREAAMLQEFVLAANCQLPSAFKDRILKEISPASEAWRIAPEFAPHLEQVLGAEAKPYVAALRARGIPEVRAAFLALDAMRLLEEEGRPQDAKAAVDQAQALAPASQLVKMVAAMVAGSLKTTLGQPAPDFRVPDLENPGRFHTLADFRGRYVLLDFWGTWCGWCVKELPTTHAVYAKFKDKGLEILSVAKEAKAETVAAFRRKPGFPMPWRHGLLDERPGHKDPMVEAYGVTGYPSLFLIGPDGRLVAKGAALREAELEKTLAGALRP</sequence>
<dbReference type="InterPro" id="IPR017937">
    <property type="entry name" value="Thioredoxin_CS"/>
</dbReference>
<keyword evidence="2" id="KW-0201">Cytochrome c-type biogenesis</keyword>
<gene>
    <name evidence="6" type="ORF">METESE_34970</name>
</gene>
<keyword evidence="7" id="KW-1185">Reference proteome</keyword>
<organism evidence="6 7">
    <name type="scientific">Mesoterricola sediminis</name>
    <dbReference type="NCBI Taxonomy" id="2927980"/>
    <lineage>
        <taxon>Bacteria</taxon>
        <taxon>Pseudomonadati</taxon>
        <taxon>Acidobacteriota</taxon>
        <taxon>Holophagae</taxon>
        <taxon>Holophagales</taxon>
        <taxon>Holophagaceae</taxon>
        <taxon>Mesoterricola</taxon>
    </lineage>
</organism>
<dbReference type="PROSITE" id="PS51352">
    <property type="entry name" value="THIOREDOXIN_2"/>
    <property type="match status" value="2"/>
</dbReference>
<dbReference type="RefSeq" id="WP_316410733.1">
    <property type="nucleotide sequence ID" value="NZ_AP027081.1"/>
</dbReference>
<dbReference type="AlphaFoldDB" id="A0AA48GYC8"/>
<keyword evidence="4" id="KW-0676">Redox-active center</keyword>
<dbReference type="PANTHER" id="PTHR42852:SF6">
    <property type="entry name" value="THIOL:DISULFIDE INTERCHANGE PROTEIN DSBE"/>
    <property type="match status" value="1"/>
</dbReference>
<dbReference type="SUPFAM" id="SSF52833">
    <property type="entry name" value="Thioredoxin-like"/>
    <property type="match status" value="2"/>
</dbReference>
<feature type="domain" description="Thioredoxin" evidence="5">
    <location>
        <begin position="527"/>
        <end position="673"/>
    </location>
</feature>
<dbReference type="InterPro" id="IPR013766">
    <property type="entry name" value="Thioredoxin_domain"/>
</dbReference>
<protein>
    <recommendedName>
        <fullName evidence="5">Thioredoxin domain-containing protein</fullName>
    </recommendedName>
</protein>
<name>A0AA48GYC8_9BACT</name>
<evidence type="ECO:0000259" key="5">
    <source>
        <dbReference type="PROSITE" id="PS51352"/>
    </source>
</evidence>
<dbReference type="KEGG" id="msea:METESE_34970"/>
<dbReference type="EMBL" id="AP027081">
    <property type="protein sequence ID" value="BDU78539.1"/>
    <property type="molecule type" value="Genomic_DNA"/>
</dbReference>
<evidence type="ECO:0000256" key="3">
    <source>
        <dbReference type="ARBA" id="ARBA00023157"/>
    </source>
</evidence>
<keyword evidence="3" id="KW-1015">Disulfide bond</keyword>
<dbReference type="InterPro" id="IPR050553">
    <property type="entry name" value="Thioredoxin_ResA/DsbE_sf"/>
</dbReference>
<dbReference type="PANTHER" id="PTHR42852">
    <property type="entry name" value="THIOL:DISULFIDE INTERCHANGE PROTEIN DSBE"/>
    <property type="match status" value="1"/>
</dbReference>
<evidence type="ECO:0000313" key="6">
    <source>
        <dbReference type="EMBL" id="BDU78539.1"/>
    </source>
</evidence>
<evidence type="ECO:0000313" key="7">
    <source>
        <dbReference type="Proteomes" id="UP001228113"/>
    </source>
</evidence>
<dbReference type="CDD" id="cd02966">
    <property type="entry name" value="TlpA_like_family"/>
    <property type="match status" value="2"/>
</dbReference>
<dbReference type="GO" id="GO:0017004">
    <property type="term" value="P:cytochrome complex assembly"/>
    <property type="evidence" value="ECO:0007669"/>
    <property type="project" value="UniProtKB-KW"/>
</dbReference>
<dbReference type="InterPro" id="IPR036249">
    <property type="entry name" value="Thioredoxin-like_sf"/>
</dbReference>
<reference evidence="6" key="1">
    <citation type="journal article" date="2023" name="Int. J. Syst. Evol. Microbiol.">
        <title>Mesoterricola silvestris gen. nov., sp. nov., Mesoterricola sediminis sp. nov., Geothrix oryzae sp. nov., Geothrix edaphica sp. nov., Geothrix rubra sp. nov., and Geothrix limicola sp. nov., six novel members of Acidobacteriota isolated from soils.</title>
        <authorList>
            <person name="Itoh H."/>
            <person name="Sugisawa Y."/>
            <person name="Mise K."/>
            <person name="Xu Z."/>
            <person name="Kuniyasu M."/>
            <person name="Ushijima N."/>
            <person name="Kawano K."/>
            <person name="Kobayashi E."/>
            <person name="Shiratori Y."/>
            <person name="Masuda Y."/>
            <person name="Senoo K."/>
        </authorList>
    </citation>
    <scope>NUCLEOTIDE SEQUENCE</scope>
    <source>
        <strain evidence="6">W786</strain>
    </source>
</reference>
<accession>A0AA48GYC8</accession>
<dbReference type="GO" id="GO:0016491">
    <property type="term" value="F:oxidoreductase activity"/>
    <property type="evidence" value="ECO:0007669"/>
    <property type="project" value="InterPro"/>
</dbReference>
<dbReference type="PROSITE" id="PS00194">
    <property type="entry name" value="THIOREDOXIN_1"/>
    <property type="match status" value="2"/>
</dbReference>
<dbReference type="GO" id="GO:0016209">
    <property type="term" value="F:antioxidant activity"/>
    <property type="evidence" value="ECO:0007669"/>
    <property type="project" value="InterPro"/>
</dbReference>
<feature type="domain" description="Thioredoxin" evidence="5">
    <location>
        <begin position="203"/>
        <end position="358"/>
    </location>
</feature>
<dbReference type="Pfam" id="PF00578">
    <property type="entry name" value="AhpC-TSA"/>
    <property type="match status" value="2"/>
</dbReference>
<proteinExistence type="predicted"/>
<dbReference type="GO" id="GO:0030313">
    <property type="term" value="C:cell envelope"/>
    <property type="evidence" value="ECO:0007669"/>
    <property type="project" value="UniProtKB-SubCell"/>
</dbReference>
<dbReference type="Gene3D" id="3.40.30.10">
    <property type="entry name" value="Glutaredoxin"/>
    <property type="match status" value="2"/>
</dbReference>
<evidence type="ECO:0000256" key="4">
    <source>
        <dbReference type="ARBA" id="ARBA00023284"/>
    </source>
</evidence>
<evidence type="ECO:0000256" key="1">
    <source>
        <dbReference type="ARBA" id="ARBA00004196"/>
    </source>
</evidence>
<dbReference type="InterPro" id="IPR000866">
    <property type="entry name" value="AhpC/TSA"/>
</dbReference>